<gene>
    <name evidence="2" type="ORF">ACFQ1E_13190</name>
</gene>
<feature type="transmembrane region" description="Helical" evidence="1">
    <location>
        <begin position="79"/>
        <end position="97"/>
    </location>
</feature>
<organism evidence="2 3">
    <name type="scientific">Sphingomonas canadensis</name>
    <dbReference type="NCBI Taxonomy" id="1219257"/>
    <lineage>
        <taxon>Bacteria</taxon>
        <taxon>Pseudomonadati</taxon>
        <taxon>Pseudomonadota</taxon>
        <taxon>Alphaproteobacteria</taxon>
        <taxon>Sphingomonadales</taxon>
        <taxon>Sphingomonadaceae</taxon>
        <taxon>Sphingomonas</taxon>
    </lineage>
</organism>
<dbReference type="Proteomes" id="UP001596977">
    <property type="component" value="Unassembled WGS sequence"/>
</dbReference>
<comment type="caution">
    <text evidence="2">The sequence shown here is derived from an EMBL/GenBank/DDBJ whole genome shotgun (WGS) entry which is preliminary data.</text>
</comment>
<evidence type="ECO:0000313" key="3">
    <source>
        <dbReference type="Proteomes" id="UP001596977"/>
    </source>
</evidence>
<dbReference type="RefSeq" id="WP_264944945.1">
    <property type="nucleotide sequence ID" value="NZ_JAPDRA010000006.1"/>
</dbReference>
<evidence type="ECO:0000256" key="1">
    <source>
        <dbReference type="SAM" id="Phobius"/>
    </source>
</evidence>
<proteinExistence type="predicted"/>
<feature type="transmembrane region" description="Helical" evidence="1">
    <location>
        <begin position="41"/>
        <end position="67"/>
    </location>
</feature>
<accession>A0ABW3HAV5</accession>
<feature type="transmembrane region" description="Helical" evidence="1">
    <location>
        <begin position="117"/>
        <end position="138"/>
    </location>
</feature>
<keyword evidence="1" id="KW-0812">Transmembrane</keyword>
<dbReference type="EMBL" id="JBHTJG010000006">
    <property type="protein sequence ID" value="MFD0947298.1"/>
    <property type="molecule type" value="Genomic_DNA"/>
</dbReference>
<keyword evidence="1" id="KW-1133">Transmembrane helix</keyword>
<name>A0ABW3HAV5_9SPHN</name>
<reference evidence="3" key="1">
    <citation type="journal article" date="2019" name="Int. J. Syst. Evol. Microbiol.">
        <title>The Global Catalogue of Microorganisms (GCM) 10K type strain sequencing project: providing services to taxonomists for standard genome sequencing and annotation.</title>
        <authorList>
            <consortium name="The Broad Institute Genomics Platform"/>
            <consortium name="The Broad Institute Genome Sequencing Center for Infectious Disease"/>
            <person name="Wu L."/>
            <person name="Ma J."/>
        </authorList>
    </citation>
    <scope>NUCLEOTIDE SEQUENCE [LARGE SCALE GENOMIC DNA]</scope>
    <source>
        <strain evidence="3">CCUG 62982</strain>
    </source>
</reference>
<keyword evidence="1" id="KW-0472">Membrane</keyword>
<keyword evidence="3" id="KW-1185">Reference proteome</keyword>
<evidence type="ECO:0000313" key="2">
    <source>
        <dbReference type="EMBL" id="MFD0947298.1"/>
    </source>
</evidence>
<sequence>MSGRGAAGAVAAAIVAPAVIGLMIAASVPHPLGFGDQWWRWMALAVLFGSPVAMLHLLLLALPAYLLLRQRWRIRWWSAALAGAIIAVMPAAVISLVPDALSASSLAEFIGRAYWSVQPLPALGLAGIAGGLVFWSFVRERREDFAA</sequence>
<protein>
    <submittedName>
        <fullName evidence="2">Uncharacterized protein</fullName>
    </submittedName>
</protein>